<evidence type="ECO:0000256" key="3">
    <source>
        <dbReference type="ARBA" id="ARBA00009759"/>
    </source>
</evidence>
<dbReference type="Pfam" id="PF00459">
    <property type="entry name" value="Inositol_P"/>
    <property type="match status" value="1"/>
</dbReference>
<comment type="similarity">
    <text evidence="3 8">Belongs to the inositol monophosphatase superfamily.</text>
</comment>
<dbReference type="InterPro" id="IPR020550">
    <property type="entry name" value="Inositol_monophosphatase_CS"/>
</dbReference>
<evidence type="ECO:0000313" key="10">
    <source>
        <dbReference type="EMBL" id="PNR31763.1"/>
    </source>
</evidence>
<comment type="cofactor">
    <cofactor evidence="2 7 8">
        <name>Mg(2+)</name>
        <dbReference type="ChEBI" id="CHEBI:18420"/>
    </cofactor>
</comment>
<keyword evidence="4 7" id="KW-0479">Metal-binding</keyword>
<feature type="binding site" evidence="7">
    <location>
        <position position="272"/>
    </location>
    <ligand>
        <name>Mg(2+)</name>
        <dbReference type="ChEBI" id="CHEBI:18420"/>
        <label>1</label>
        <note>catalytic</note>
    </ligand>
</feature>
<gene>
    <name evidence="11" type="primary">LOC112274450</name>
    <name evidence="10" type="ORF">PHYPA_025886</name>
    <name evidence="9" type="ORF">PHYPADRAFT_173465</name>
</gene>
<evidence type="ECO:0000256" key="6">
    <source>
        <dbReference type="ARBA" id="ARBA00022842"/>
    </source>
</evidence>
<evidence type="ECO:0000256" key="4">
    <source>
        <dbReference type="ARBA" id="ARBA00022723"/>
    </source>
</evidence>
<name>A9U3F4_PHYPA</name>
<evidence type="ECO:0000256" key="1">
    <source>
        <dbReference type="ARBA" id="ARBA00001033"/>
    </source>
</evidence>
<dbReference type="PANTHER" id="PTHR20854">
    <property type="entry name" value="INOSITOL MONOPHOSPHATASE"/>
    <property type="match status" value="1"/>
</dbReference>
<dbReference type="Gene3D" id="3.30.540.10">
    <property type="entry name" value="Fructose-1,6-Bisphosphatase, subunit A, domain 1"/>
    <property type="match status" value="1"/>
</dbReference>
<protein>
    <recommendedName>
        <fullName evidence="8">Inositol-1-monophosphatase</fullName>
        <ecNumber evidence="8">3.1.3.25</ecNumber>
    </recommendedName>
</protein>
<keyword evidence="12" id="KW-1185">Reference proteome</keyword>
<dbReference type="KEGG" id="ppp:112274450"/>
<evidence type="ECO:0000256" key="8">
    <source>
        <dbReference type="RuleBase" id="RU364068"/>
    </source>
</evidence>
<dbReference type="UniPathway" id="UPA00823">
    <property type="reaction ID" value="UER00788"/>
</dbReference>
<dbReference type="Gramene" id="Pp3c21_8340V3.1">
    <property type="protein sequence ID" value="Pp3c21_8340V3.1"/>
    <property type="gene ID" value="Pp3c21_8340"/>
</dbReference>
<evidence type="ECO:0000313" key="9">
    <source>
        <dbReference type="EMBL" id="EDQ49798.1"/>
    </source>
</evidence>
<comment type="pathway">
    <text evidence="8">Polyol metabolism; myo-inositol biosynthesis; myo-inositol from D-glucose 6-phosphate: step 2/2.</text>
</comment>
<evidence type="ECO:0000313" key="11">
    <source>
        <dbReference type="EnsemblPlants" id="Pp3c21_8340V3.1"/>
    </source>
</evidence>
<evidence type="ECO:0000256" key="7">
    <source>
        <dbReference type="PIRSR" id="PIRSR600760-2"/>
    </source>
</evidence>
<dbReference type="HOGENOM" id="CLU_044118_0_4_1"/>
<accession>A9U3F4</accession>
<keyword evidence="5 8" id="KW-0378">Hydrolase</keyword>
<keyword evidence="6 7" id="KW-0460">Magnesium</keyword>
<dbReference type="InterPro" id="IPR033942">
    <property type="entry name" value="IMPase"/>
</dbReference>
<dbReference type="PaxDb" id="3218-PP1S465_18V6.1"/>
<dbReference type="GO" id="GO:0046872">
    <property type="term" value="F:metal ion binding"/>
    <property type="evidence" value="ECO:0007669"/>
    <property type="project" value="UniProtKB-KW"/>
</dbReference>
<dbReference type="RefSeq" id="XP_024359738.1">
    <property type="nucleotide sequence ID" value="XM_024503970.2"/>
</dbReference>
<reference evidence="10 12" key="2">
    <citation type="journal article" date="2018" name="Plant J.">
        <title>The Physcomitrella patens chromosome-scale assembly reveals moss genome structure and evolution.</title>
        <authorList>
            <person name="Lang D."/>
            <person name="Ullrich K.K."/>
            <person name="Murat F."/>
            <person name="Fuchs J."/>
            <person name="Jenkins J."/>
            <person name="Haas F.B."/>
            <person name="Piednoel M."/>
            <person name="Gundlach H."/>
            <person name="Van Bel M."/>
            <person name="Meyberg R."/>
            <person name="Vives C."/>
            <person name="Morata J."/>
            <person name="Symeonidi A."/>
            <person name="Hiss M."/>
            <person name="Muchero W."/>
            <person name="Kamisugi Y."/>
            <person name="Saleh O."/>
            <person name="Blanc G."/>
            <person name="Decker E.L."/>
            <person name="van Gessel N."/>
            <person name="Grimwood J."/>
            <person name="Hayes R.D."/>
            <person name="Graham S.W."/>
            <person name="Gunter L.E."/>
            <person name="McDaniel S.F."/>
            <person name="Hoernstein S.N.W."/>
            <person name="Larsson A."/>
            <person name="Li F.W."/>
            <person name="Perroud P.F."/>
            <person name="Phillips J."/>
            <person name="Ranjan P."/>
            <person name="Rokshar D.S."/>
            <person name="Rothfels C.J."/>
            <person name="Schneider L."/>
            <person name="Shu S."/>
            <person name="Stevenson D.W."/>
            <person name="Thummler F."/>
            <person name="Tillich M."/>
            <person name="Villarreal Aguilar J.C."/>
            <person name="Widiez T."/>
            <person name="Wong G.K."/>
            <person name="Wymore A."/>
            <person name="Zhang Y."/>
            <person name="Zimmer A.D."/>
            <person name="Quatrano R.S."/>
            <person name="Mayer K.F.X."/>
            <person name="Goodstein D."/>
            <person name="Casacuberta J.M."/>
            <person name="Vandepoele K."/>
            <person name="Reski R."/>
            <person name="Cuming A.C."/>
            <person name="Tuskan G.A."/>
            <person name="Maumus F."/>
            <person name="Salse J."/>
            <person name="Schmutz J."/>
            <person name="Rensing S.A."/>
        </authorList>
    </citation>
    <scope>NUCLEOTIDE SEQUENCE [LARGE SCALE GENOMIC DNA]</scope>
    <source>
        <strain evidence="11 12">cv. Gransden 2004</strain>
    </source>
</reference>
<dbReference type="CDD" id="cd01639">
    <property type="entry name" value="IMPase"/>
    <property type="match status" value="1"/>
</dbReference>
<dbReference type="FunFam" id="3.30.540.10:FF:000013">
    <property type="entry name" value="Inositol-1-monophosphatase"/>
    <property type="match status" value="1"/>
</dbReference>
<dbReference type="AlphaFoldDB" id="A9U3F4"/>
<feature type="binding site" evidence="7">
    <location>
        <position position="144"/>
    </location>
    <ligand>
        <name>Mg(2+)</name>
        <dbReference type="ChEBI" id="CHEBI:18420"/>
        <label>1</label>
        <note>catalytic</note>
    </ligand>
</feature>
<evidence type="ECO:0000256" key="2">
    <source>
        <dbReference type="ARBA" id="ARBA00001946"/>
    </source>
</evidence>
<proteinExistence type="inferred from homology"/>
<sequence length="320" mass="35241">MAASILRVFSNWSPSTSLLQPLRGPKLRHAALWNSQTHSIRRLCVRSLSVQDEGNAIESLAMDLALKAGTMIKDKSGLALQVDTKESRFDLVTEVDKACEDFLRTQVQEKFPNHFYLGEETFTDQEFERLRSGLKDSEWTWIVDPIDGTLNFVAGMPLSVVSIGVALGQNMEIGVVYNPFNNELFYARRGQGAYLNGMPIKVLPHDTELEDSTVSVGFPSKPEWRLRMLEDIGKVAPNARSVRALGTAALHMSYVGAGRIGCFFEHNLKPWDVAAARLIVEEAGGKVTDMNGNVLPLTAGSILASNGGILHDRIVQLVSD</sequence>
<dbReference type="SUPFAM" id="SSF56655">
    <property type="entry name" value="Carbohydrate phosphatase"/>
    <property type="match status" value="1"/>
</dbReference>
<dbReference type="PROSITE" id="PS00630">
    <property type="entry name" value="IMP_2"/>
    <property type="match status" value="1"/>
</dbReference>
<dbReference type="Proteomes" id="UP000006727">
    <property type="component" value="Chromosome 21"/>
</dbReference>
<dbReference type="OrthoDB" id="10254945at2759"/>
<dbReference type="GO" id="GO:0006021">
    <property type="term" value="P:inositol biosynthetic process"/>
    <property type="evidence" value="ECO:0007669"/>
    <property type="project" value="UniProtKB-UniPathway"/>
</dbReference>
<feature type="binding site" evidence="7">
    <location>
        <position position="147"/>
    </location>
    <ligand>
        <name>Mg(2+)</name>
        <dbReference type="ChEBI" id="CHEBI:18420"/>
        <label>1</label>
        <note>catalytic</note>
    </ligand>
</feature>
<reference evidence="9 12" key="1">
    <citation type="journal article" date="2008" name="Science">
        <title>The Physcomitrella genome reveals evolutionary insights into the conquest of land by plants.</title>
        <authorList>
            <person name="Rensing S."/>
            <person name="Lang D."/>
            <person name="Zimmer A."/>
            <person name="Terry A."/>
            <person name="Salamov A."/>
            <person name="Shapiro H."/>
            <person name="Nishiyama T."/>
            <person name="Perroud P.-F."/>
            <person name="Lindquist E."/>
            <person name="Kamisugi Y."/>
            <person name="Tanahashi T."/>
            <person name="Sakakibara K."/>
            <person name="Fujita T."/>
            <person name="Oishi K."/>
            <person name="Shin-I T."/>
            <person name="Kuroki Y."/>
            <person name="Toyoda A."/>
            <person name="Suzuki Y."/>
            <person name="Hashimoto A."/>
            <person name="Yamaguchi K."/>
            <person name="Sugano A."/>
            <person name="Kohara Y."/>
            <person name="Fujiyama A."/>
            <person name="Anterola A."/>
            <person name="Aoki S."/>
            <person name="Ashton N."/>
            <person name="Barbazuk W.B."/>
            <person name="Barker E."/>
            <person name="Bennetzen J."/>
            <person name="Bezanilla M."/>
            <person name="Blankenship R."/>
            <person name="Cho S.H."/>
            <person name="Dutcher S."/>
            <person name="Estelle M."/>
            <person name="Fawcett J.A."/>
            <person name="Gundlach H."/>
            <person name="Hanada K."/>
            <person name="Heyl A."/>
            <person name="Hicks K.A."/>
            <person name="Hugh J."/>
            <person name="Lohr M."/>
            <person name="Mayer K."/>
            <person name="Melkozernov A."/>
            <person name="Murata T."/>
            <person name="Nelson D."/>
            <person name="Pils B."/>
            <person name="Prigge M."/>
            <person name="Reiss B."/>
            <person name="Renner T."/>
            <person name="Rombauts S."/>
            <person name="Rushton P."/>
            <person name="Sanderfoot A."/>
            <person name="Schween G."/>
            <person name="Shiu S.-H."/>
            <person name="Stueber K."/>
            <person name="Theodoulou F.L."/>
            <person name="Tu H."/>
            <person name="Van de Peer Y."/>
            <person name="Verrier P.J."/>
            <person name="Waters E."/>
            <person name="Wood A."/>
            <person name="Yang L."/>
            <person name="Cove D."/>
            <person name="Cuming A."/>
            <person name="Hasebe M."/>
            <person name="Lucas S."/>
            <person name="Mishler D.B."/>
            <person name="Reski R."/>
            <person name="Grigoriev I."/>
            <person name="Quatrano R.S."/>
            <person name="Boore J.L."/>
        </authorList>
    </citation>
    <scope>NUCLEOTIDE SEQUENCE [LARGE SCALE GENOMIC DNA]</scope>
    <source>
        <strain evidence="11 12">cv. Gransden 2004</strain>
    </source>
</reference>
<dbReference type="GO" id="GO:0007165">
    <property type="term" value="P:signal transduction"/>
    <property type="evidence" value="ECO:0000318"/>
    <property type="project" value="GO_Central"/>
</dbReference>
<organism>
    <name type="scientific">Physcomitrium patens</name>
    <name type="common">Spreading-leaved earth moss</name>
    <name type="synonym">Physcomitrella patens</name>
    <dbReference type="NCBI Taxonomy" id="3218"/>
    <lineage>
        <taxon>Eukaryota</taxon>
        <taxon>Viridiplantae</taxon>
        <taxon>Streptophyta</taxon>
        <taxon>Embryophyta</taxon>
        <taxon>Bryophyta</taxon>
        <taxon>Bryophytina</taxon>
        <taxon>Bryopsida</taxon>
        <taxon>Funariidae</taxon>
        <taxon>Funariales</taxon>
        <taxon>Funariaceae</taxon>
        <taxon>Physcomitrium</taxon>
    </lineage>
</organism>
<evidence type="ECO:0000313" key="12">
    <source>
        <dbReference type="Proteomes" id="UP000006727"/>
    </source>
</evidence>
<dbReference type="Gene3D" id="3.40.190.80">
    <property type="match status" value="1"/>
</dbReference>
<dbReference type="GO" id="GO:0046854">
    <property type="term" value="P:phosphatidylinositol phosphate biosynthetic process"/>
    <property type="evidence" value="ECO:0007669"/>
    <property type="project" value="InterPro"/>
</dbReference>
<dbReference type="EMBL" id="DS545345">
    <property type="protein sequence ID" value="EDQ49798.1"/>
    <property type="molecule type" value="Genomic_DNA"/>
</dbReference>
<dbReference type="STRING" id="3218.A9U3F4"/>
<dbReference type="EC" id="3.1.3.25" evidence="8"/>
<comment type="catalytic activity">
    <reaction evidence="1 8">
        <text>a myo-inositol phosphate + H2O = myo-inositol + phosphate</text>
        <dbReference type="Rhea" id="RHEA:24056"/>
        <dbReference type="ChEBI" id="CHEBI:15377"/>
        <dbReference type="ChEBI" id="CHEBI:17268"/>
        <dbReference type="ChEBI" id="CHEBI:43474"/>
        <dbReference type="ChEBI" id="CHEBI:84139"/>
        <dbReference type="EC" id="3.1.3.25"/>
    </reaction>
</comment>
<feature type="binding site" evidence="7">
    <location>
        <position position="146"/>
    </location>
    <ligand>
        <name>Mg(2+)</name>
        <dbReference type="ChEBI" id="CHEBI:18420"/>
        <label>1</label>
        <note>catalytic</note>
    </ligand>
</feature>
<dbReference type="GO" id="GO:0008934">
    <property type="term" value="F:inositol monophosphate 1-phosphatase activity"/>
    <property type="evidence" value="ECO:0000318"/>
    <property type="project" value="GO_Central"/>
</dbReference>
<evidence type="ECO:0000256" key="5">
    <source>
        <dbReference type="ARBA" id="ARBA00022801"/>
    </source>
</evidence>
<dbReference type="EnsemblPlants" id="Pp3c21_8340V3.2">
    <property type="protein sequence ID" value="Pp3c21_8340V3.2"/>
    <property type="gene ID" value="Pp3c21_8340"/>
</dbReference>
<dbReference type="Gramene" id="Pp3c21_8340V3.2">
    <property type="protein sequence ID" value="Pp3c21_8340V3.2"/>
    <property type="gene ID" value="Pp3c21_8340"/>
</dbReference>
<reference evidence="11" key="3">
    <citation type="submission" date="2020-12" db="UniProtKB">
        <authorList>
            <consortium name="EnsemblPlants"/>
        </authorList>
    </citation>
    <scope>IDENTIFICATION</scope>
</reference>
<dbReference type="PRINTS" id="PR00377">
    <property type="entry name" value="IMPHPHTASES"/>
</dbReference>
<dbReference type="OMA" id="SYPEHKF"/>
<feature type="binding site" evidence="7">
    <location>
        <position position="119"/>
    </location>
    <ligand>
        <name>Mg(2+)</name>
        <dbReference type="ChEBI" id="CHEBI:18420"/>
        <label>1</label>
        <note>catalytic</note>
    </ligand>
</feature>
<dbReference type="InterPro" id="IPR000760">
    <property type="entry name" value="Inositol_monophosphatase-like"/>
</dbReference>
<dbReference type="EnsemblPlants" id="Pp3c21_8340V3.1">
    <property type="protein sequence ID" value="Pp3c21_8340V3.1"/>
    <property type="gene ID" value="Pp3c21_8340"/>
</dbReference>
<dbReference type="GeneID" id="112274450"/>
<dbReference type="eggNOG" id="KOG2951">
    <property type="taxonomic scope" value="Eukaryota"/>
</dbReference>
<dbReference type="EMBL" id="ABEU02000021">
    <property type="protein sequence ID" value="PNR31763.1"/>
    <property type="molecule type" value="Genomic_DNA"/>
</dbReference>
<dbReference type="PANTHER" id="PTHR20854:SF49">
    <property type="entry name" value="INOSITOL-1-MONOPHOSPHATASE"/>
    <property type="match status" value="1"/>
</dbReference>
<dbReference type="GO" id="GO:0006020">
    <property type="term" value="P:inositol metabolic process"/>
    <property type="evidence" value="ECO:0000318"/>
    <property type="project" value="GO_Central"/>
</dbReference>